<accession>A0ABP1WYP5</accession>
<keyword evidence="1" id="KW-0812">Transmembrane</keyword>
<feature type="transmembrane region" description="Helical" evidence="1">
    <location>
        <begin position="168"/>
        <end position="186"/>
    </location>
</feature>
<organism evidence="2 3">
    <name type="scientific">Vibrio crassostreae</name>
    <dbReference type="NCBI Taxonomy" id="246167"/>
    <lineage>
        <taxon>Bacteria</taxon>
        <taxon>Pseudomonadati</taxon>
        <taxon>Pseudomonadota</taxon>
        <taxon>Gammaproteobacteria</taxon>
        <taxon>Vibrionales</taxon>
        <taxon>Vibrionaceae</taxon>
        <taxon>Vibrio</taxon>
    </lineage>
</organism>
<proteinExistence type="predicted"/>
<feature type="transmembrane region" description="Helical" evidence="1">
    <location>
        <begin position="142"/>
        <end position="162"/>
    </location>
</feature>
<evidence type="ECO:0000313" key="2">
    <source>
        <dbReference type="EMBL" id="CDT51291.1"/>
    </source>
</evidence>
<evidence type="ECO:0008006" key="4">
    <source>
        <dbReference type="Google" id="ProtNLM"/>
    </source>
</evidence>
<sequence>MLKTVIVIACSLVSVYAYVPYIKKTLQGEIKPHFYTWFTCSVVSVLANILMFESGGGVGVLPTAIGGVSSVLVACASFKNRGRLTTLDGFFVVLSLAAIPLWLSVENADVSSVIVSWIMFLAFVPSMFKALYKPHEENAKQYLISSIRFAFSCLGLTSFSIATLAFPLTMALINALIVLCVFIGGTRSKAIDVKI</sequence>
<protein>
    <recommendedName>
        <fullName evidence="4">PQ loop repeat protein</fullName>
    </recommendedName>
</protein>
<reference evidence="2 3" key="1">
    <citation type="submission" date="2014-06" db="EMBL/GenBank/DDBJ databases">
        <authorList>
            <person name="Le Roux F."/>
        </authorList>
    </citation>
    <scope>NUCLEOTIDE SEQUENCE [LARGE SCALE GENOMIC DNA]</scope>
    <source>
        <strain evidence="2 3">J5-4</strain>
    </source>
</reference>
<feature type="transmembrane region" description="Helical" evidence="1">
    <location>
        <begin position="85"/>
        <end position="104"/>
    </location>
</feature>
<dbReference type="Proteomes" id="UP000049077">
    <property type="component" value="Unassembled WGS sequence"/>
</dbReference>
<dbReference type="EMBL" id="CCJX01000154">
    <property type="protein sequence ID" value="CDT51291.1"/>
    <property type="molecule type" value="Genomic_DNA"/>
</dbReference>
<feature type="transmembrane region" description="Helical" evidence="1">
    <location>
        <begin position="58"/>
        <end position="78"/>
    </location>
</feature>
<feature type="transmembrane region" description="Helical" evidence="1">
    <location>
        <begin position="6"/>
        <end position="22"/>
    </location>
</feature>
<dbReference type="RefSeq" id="WP_057620532.1">
    <property type="nucleotide sequence ID" value="NZ_CAWMQT010000154.1"/>
</dbReference>
<keyword evidence="1" id="KW-0472">Membrane</keyword>
<keyword evidence="3" id="KW-1185">Reference proteome</keyword>
<comment type="caution">
    <text evidence="2">The sequence shown here is derived from an EMBL/GenBank/DDBJ whole genome shotgun (WGS) entry which is preliminary data.</text>
</comment>
<feature type="transmembrane region" description="Helical" evidence="1">
    <location>
        <begin position="110"/>
        <end position="130"/>
    </location>
</feature>
<evidence type="ECO:0000256" key="1">
    <source>
        <dbReference type="SAM" id="Phobius"/>
    </source>
</evidence>
<name>A0ABP1WYP5_9VIBR</name>
<feature type="transmembrane region" description="Helical" evidence="1">
    <location>
        <begin position="34"/>
        <end position="52"/>
    </location>
</feature>
<evidence type="ECO:0000313" key="3">
    <source>
        <dbReference type="Proteomes" id="UP000049077"/>
    </source>
</evidence>
<keyword evidence="1" id="KW-1133">Transmembrane helix</keyword>
<gene>
    <name evidence="2" type="ORF">VCR4J5_670004</name>
</gene>